<accession>A0AA37TA59</accession>
<keyword evidence="3" id="KW-1185">Reference proteome</keyword>
<sequence>MTDEPGQTLLDEERDWLARKLFAEVRAERPEGRQAGPLRLLAKWPARCSPEYLIGCWMPATTLGTATTGTNLAGVRPRATKHDRERS</sequence>
<protein>
    <submittedName>
        <fullName evidence="2">Uncharacterized protein</fullName>
    </submittedName>
</protein>
<dbReference type="AlphaFoldDB" id="A0AA37TA59"/>
<evidence type="ECO:0000313" key="3">
    <source>
        <dbReference type="Proteomes" id="UP001157440"/>
    </source>
</evidence>
<name>A0AA37TA59_9HYPH</name>
<feature type="compositionally biased region" description="Low complexity" evidence="1">
    <location>
        <begin position="65"/>
        <end position="74"/>
    </location>
</feature>
<evidence type="ECO:0000313" key="2">
    <source>
        <dbReference type="EMBL" id="GLS68197.1"/>
    </source>
</evidence>
<gene>
    <name evidence="2" type="ORF">GCM10007890_02090</name>
</gene>
<organism evidence="2 3">
    <name type="scientific">Methylobacterium tardum</name>
    <dbReference type="NCBI Taxonomy" id="374432"/>
    <lineage>
        <taxon>Bacteria</taxon>
        <taxon>Pseudomonadati</taxon>
        <taxon>Pseudomonadota</taxon>
        <taxon>Alphaproteobacteria</taxon>
        <taxon>Hyphomicrobiales</taxon>
        <taxon>Methylobacteriaceae</taxon>
        <taxon>Methylobacterium</taxon>
    </lineage>
</organism>
<reference evidence="3" key="1">
    <citation type="journal article" date="2019" name="Int. J. Syst. Evol. Microbiol.">
        <title>The Global Catalogue of Microorganisms (GCM) 10K type strain sequencing project: providing services to taxonomists for standard genome sequencing and annotation.</title>
        <authorList>
            <consortium name="The Broad Institute Genomics Platform"/>
            <consortium name="The Broad Institute Genome Sequencing Center for Infectious Disease"/>
            <person name="Wu L."/>
            <person name="Ma J."/>
        </authorList>
    </citation>
    <scope>NUCLEOTIDE SEQUENCE [LARGE SCALE GENOMIC DNA]</scope>
    <source>
        <strain evidence="3">NBRC 103632</strain>
    </source>
</reference>
<proteinExistence type="predicted"/>
<evidence type="ECO:0000256" key="1">
    <source>
        <dbReference type="SAM" id="MobiDB-lite"/>
    </source>
</evidence>
<dbReference type="EMBL" id="BSPL01000004">
    <property type="protein sequence ID" value="GLS68197.1"/>
    <property type="molecule type" value="Genomic_DNA"/>
</dbReference>
<comment type="caution">
    <text evidence="2">The sequence shown here is derived from an EMBL/GenBank/DDBJ whole genome shotgun (WGS) entry which is preliminary data.</text>
</comment>
<dbReference type="Proteomes" id="UP001157440">
    <property type="component" value="Unassembled WGS sequence"/>
</dbReference>
<feature type="region of interest" description="Disordered" evidence="1">
    <location>
        <begin position="65"/>
        <end position="87"/>
    </location>
</feature>